<sequence>MPGIEEKVFTMLQGRQLAQVSSKSAAAPRDEAFPNVLHKRCTLALKQTSVTQRGSSRVTNKHSGVGMKGRGCVDRPVLEISKKRVLEWCKGKRCMALNQHRGLCNTLRGQRPWALEGASPPETNSGLIYIDSRVRGPQLGSGVGEVDASQEMHSGVLLDDLGQSSPLKMNSALGSGCSDVRHEQFSLSGIMLVLRKHLSGIHIYTSSLDFTGLRDATRLLSFRHMLCTILSILFRCVGASAAERLACSPPAKAFPVPPPFLFRRCSILTSTTPVGSQDLDVKNRPNIFTHSVNEEMGDDQKLTILYAIHVKVRTFEGILPVTAYTSKTAKPPSFCRIPLVNKEMASELFLGMMEANPAPDLDRTIERGVYPPPLPICKVVASVSNNTTEVSSVSTIRRDGLSHRYVHSKLIQHCGIEFRAYCIFSLQCIDRNTVRLARRSDEALGVRVSVARIAPSLIDLARVAHAGDYVAARPGSRSEGAIRATLTRAPSASSLLRARHHRWVWKYSVRRSIASGDTQVLLRDYTQLMSEEGTTHLNGNRRALRYPHQASRFGIGGERQETANSSLANSSEKTLLPYSGSPDPRQFDNTPF</sequence>
<keyword evidence="3" id="KW-1185">Reference proteome</keyword>
<evidence type="ECO:0000313" key="2">
    <source>
        <dbReference type="EMBL" id="KAJ8875342.1"/>
    </source>
</evidence>
<reference evidence="2 3" key="1">
    <citation type="submission" date="2023-02" db="EMBL/GenBank/DDBJ databases">
        <title>LHISI_Scaffold_Assembly.</title>
        <authorList>
            <person name="Stuart O.P."/>
            <person name="Cleave R."/>
            <person name="Magrath M.J.L."/>
            <person name="Mikheyev A.S."/>
        </authorList>
    </citation>
    <scope>NUCLEOTIDE SEQUENCE [LARGE SCALE GENOMIC DNA]</scope>
    <source>
        <strain evidence="2">Daus_M_001</strain>
        <tissue evidence="2">Leg muscle</tissue>
    </source>
</reference>
<proteinExistence type="predicted"/>
<gene>
    <name evidence="2" type="ORF">PR048_023237</name>
</gene>
<feature type="compositionally biased region" description="Polar residues" evidence="1">
    <location>
        <begin position="562"/>
        <end position="573"/>
    </location>
</feature>
<evidence type="ECO:0000313" key="3">
    <source>
        <dbReference type="Proteomes" id="UP001159363"/>
    </source>
</evidence>
<accession>A0ABQ9GTI2</accession>
<organism evidence="2 3">
    <name type="scientific">Dryococelus australis</name>
    <dbReference type="NCBI Taxonomy" id="614101"/>
    <lineage>
        <taxon>Eukaryota</taxon>
        <taxon>Metazoa</taxon>
        <taxon>Ecdysozoa</taxon>
        <taxon>Arthropoda</taxon>
        <taxon>Hexapoda</taxon>
        <taxon>Insecta</taxon>
        <taxon>Pterygota</taxon>
        <taxon>Neoptera</taxon>
        <taxon>Polyneoptera</taxon>
        <taxon>Phasmatodea</taxon>
        <taxon>Verophasmatodea</taxon>
        <taxon>Anareolatae</taxon>
        <taxon>Phasmatidae</taxon>
        <taxon>Eurycanthinae</taxon>
        <taxon>Dryococelus</taxon>
    </lineage>
</organism>
<name>A0ABQ9GTI2_9NEOP</name>
<comment type="caution">
    <text evidence="2">The sequence shown here is derived from an EMBL/GenBank/DDBJ whole genome shotgun (WGS) entry which is preliminary data.</text>
</comment>
<protein>
    <submittedName>
        <fullName evidence="2">Uncharacterized protein</fullName>
    </submittedName>
</protein>
<dbReference type="Proteomes" id="UP001159363">
    <property type="component" value="Chromosome 8"/>
</dbReference>
<feature type="region of interest" description="Disordered" evidence="1">
    <location>
        <begin position="552"/>
        <end position="592"/>
    </location>
</feature>
<evidence type="ECO:0000256" key="1">
    <source>
        <dbReference type="SAM" id="MobiDB-lite"/>
    </source>
</evidence>
<dbReference type="EMBL" id="JARBHB010000009">
    <property type="protein sequence ID" value="KAJ8875342.1"/>
    <property type="molecule type" value="Genomic_DNA"/>
</dbReference>